<accession>A0ABV0R6B9</accession>
<comment type="caution">
    <text evidence="2">The sequence shown here is derived from an EMBL/GenBank/DDBJ whole genome shotgun (WGS) entry which is preliminary data.</text>
</comment>
<proteinExistence type="predicted"/>
<keyword evidence="3" id="KW-1185">Reference proteome</keyword>
<dbReference type="Proteomes" id="UP001434883">
    <property type="component" value="Unassembled WGS sequence"/>
</dbReference>
<evidence type="ECO:0000256" key="1">
    <source>
        <dbReference type="SAM" id="MobiDB-lite"/>
    </source>
</evidence>
<gene>
    <name evidence="2" type="ORF">XENOCAPTIV_002069</name>
</gene>
<organism evidence="2 3">
    <name type="scientific">Xenoophorus captivus</name>
    <dbReference type="NCBI Taxonomy" id="1517983"/>
    <lineage>
        <taxon>Eukaryota</taxon>
        <taxon>Metazoa</taxon>
        <taxon>Chordata</taxon>
        <taxon>Craniata</taxon>
        <taxon>Vertebrata</taxon>
        <taxon>Euteleostomi</taxon>
        <taxon>Actinopterygii</taxon>
        <taxon>Neopterygii</taxon>
        <taxon>Teleostei</taxon>
        <taxon>Neoteleostei</taxon>
        <taxon>Acanthomorphata</taxon>
        <taxon>Ovalentaria</taxon>
        <taxon>Atherinomorphae</taxon>
        <taxon>Cyprinodontiformes</taxon>
        <taxon>Goodeidae</taxon>
        <taxon>Xenoophorus</taxon>
    </lineage>
</organism>
<name>A0ABV0R6B9_9TELE</name>
<dbReference type="EMBL" id="JAHRIN010034813">
    <property type="protein sequence ID" value="MEQ2203675.1"/>
    <property type="molecule type" value="Genomic_DNA"/>
</dbReference>
<feature type="region of interest" description="Disordered" evidence="1">
    <location>
        <begin position="1"/>
        <end position="20"/>
    </location>
</feature>
<protein>
    <submittedName>
        <fullName evidence="2">Uncharacterized protein</fullName>
    </submittedName>
</protein>
<sequence>MRNGCSRLNQQGNSSPWKQTSVGFHLHRSVDGVFDRFMNLLTFLYQTEFQFSSSSGNDLVEKKCNSPVSFCCSRSEGDTGVDFLSCPIPLPQKNVLSHPNPKPA</sequence>
<reference evidence="2 3" key="1">
    <citation type="submission" date="2021-06" db="EMBL/GenBank/DDBJ databases">
        <authorList>
            <person name="Palmer J.M."/>
        </authorList>
    </citation>
    <scope>NUCLEOTIDE SEQUENCE [LARGE SCALE GENOMIC DNA]</scope>
    <source>
        <strain evidence="2 3">XC_2019</strain>
        <tissue evidence="2">Muscle</tissue>
    </source>
</reference>
<evidence type="ECO:0000313" key="3">
    <source>
        <dbReference type="Proteomes" id="UP001434883"/>
    </source>
</evidence>
<evidence type="ECO:0000313" key="2">
    <source>
        <dbReference type="EMBL" id="MEQ2203675.1"/>
    </source>
</evidence>